<dbReference type="GO" id="GO:0048240">
    <property type="term" value="P:sperm capacitation"/>
    <property type="evidence" value="ECO:0007669"/>
    <property type="project" value="TreeGrafter"/>
</dbReference>
<evidence type="ECO:0000313" key="16">
    <source>
        <dbReference type="Proteomes" id="UP000186922"/>
    </source>
</evidence>
<dbReference type="PANTHER" id="PTHR33722">
    <property type="entry name" value="CATION CHANNEL SPERM-ASSOCIATED PROTEIN SUBUNIT DELTA-RELATED"/>
    <property type="match status" value="1"/>
</dbReference>
<keyword evidence="4" id="KW-0732">Signal</keyword>
<accession>A0A1D1UP88</accession>
<dbReference type="PANTHER" id="PTHR33722:SF4">
    <property type="entry name" value="CATION CHANNEL SPERM-ASSOCIATED PROTEIN SUBUNIT EPSILON-LIKE"/>
    <property type="match status" value="1"/>
</dbReference>
<evidence type="ECO:0000256" key="8">
    <source>
        <dbReference type="ARBA" id="ARBA00023136"/>
    </source>
</evidence>
<evidence type="ECO:0000256" key="1">
    <source>
        <dbReference type="ARBA" id="ARBA00010246"/>
    </source>
</evidence>
<dbReference type="STRING" id="947166.A0A1D1UP88"/>
<dbReference type="AlphaFoldDB" id="A0A1D1UP88"/>
<comment type="similarity">
    <text evidence="1">Belongs to the CATSPERD family.</text>
</comment>
<feature type="transmembrane region" description="Helical" evidence="13">
    <location>
        <begin position="213"/>
        <end position="234"/>
    </location>
</feature>
<keyword evidence="11" id="KW-0966">Cell projection</keyword>
<evidence type="ECO:0000256" key="6">
    <source>
        <dbReference type="ARBA" id="ARBA00022989"/>
    </source>
</evidence>
<comment type="caution">
    <text evidence="15">The sequence shown here is derived from an EMBL/GenBank/DDBJ whole genome shotgun (WGS) entry which is preliminary data.</text>
</comment>
<evidence type="ECO:0000256" key="4">
    <source>
        <dbReference type="ARBA" id="ARBA00022729"/>
    </source>
</evidence>
<keyword evidence="7" id="KW-0969">Cilium</keyword>
<sequence length="285" mass="32254">MVLWSEVGTFLIAIRDKKKGGALHFSRGSQDTARNTQDRVTIPPNLLCDAPYYGSSYQPQLGLFYFNTLVEMLPVDYYLFENNWRTDFMYSFTEMTAGCGKRAQNLDQAMSKPDCPSPVSLVSTDGNPCWGPSTYENCFSPSQSNDDEVSSTRPYEILNNSRTNAILFPSDHQTVYVFTAQVLDGNYSFCNLNTTFVVMPQGYGDMPDPLSPLYMFIASVIALIAFFWAVYWLYAMSWNENRIGFQMIEKMPVPKAWHLITKGEHQLVHTGSDTGKKIFVPKGSM</sequence>
<dbReference type="EMBL" id="BDGG01000001">
    <property type="protein sequence ID" value="GAU89462.1"/>
    <property type="molecule type" value="Genomic_DNA"/>
</dbReference>
<evidence type="ECO:0000256" key="5">
    <source>
        <dbReference type="ARBA" id="ARBA00022846"/>
    </source>
</evidence>
<evidence type="ECO:0000256" key="7">
    <source>
        <dbReference type="ARBA" id="ARBA00023069"/>
    </source>
</evidence>
<evidence type="ECO:0000256" key="12">
    <source>
        <dbReference type="ARBA" id="ARBA00037793"/>
    </source>
</evidence>
<evidence type="ECO:0000256" key="11">
    <source>
        <dbReference type="ARBA" id="ARBA00023273"/>
    </source>
</evidence>
<evidence type="ECO:0000256" key="10">
    <source>
        <dbReference type="ARBA" id="ARBA00023180"/>
    </source>
</evidence>
<dbReference type="GO" id="GO:0097228">
    <property type="term" value="C:sperm principal piece"/>
    <property type="evidence" value="ECO:0007669"/>
    <property type="project" value="TreeGrafter"/>
</dbReference>
<feature type="domain" description="CATSPERD/E C-terminal" evidence="14">
    <location>
        <begin position="52"/>
        <end position="232"/>
    </location>
</feature>
<protein>
    <recommendedName>
        <fullName evidence="14">CATSPERD/E C-terminal domain-containing protein</fullName>
    </recommendedName>
</protein>
<gene>
    <name evidence="15" type="primary">RvY_02011-1</name>
    <name evidence="15" type="synonym">RvY_02011.1</name>
    <name evidence="15" type="ORF">RvY_02011</name>
</gene>
<name>A0A1D1UP88_RAMVA</name>
<keyword evidence="10" id="KW-0325">Glycoprotein</keyword>
<keyword evidence="5" id="KW-0282">Flagellum</keyword>
<dbReference type="GO" id="GO:0030317">
    <property type="term" value="P:flagellated sperm motility"/>
    <property type="evidence" value="ECO:0007669"/>
    <property type="project" value="TreeGrafter"/>
</dbReference>
<dbReference type="InterPro" id="IPR053814">
    <property type="entry name" value="CATSPERD/E_C"/>
</dbReference>
<evidence type="ECO:0000256" key="9">
    <source>
        <dbReference type="ARBA" id="ARBA00023157"/>
    </source>
</evidence>
<keyword evidence="8 13" id="KW-0472">Membrane</keyword>
<keyword evidence="9" id="KW-1015">Disulfide bond</keyword>
<evidence type="ECO:0000256" key="2">
    <source>
        <dbReference type="ARBA" id="ARBA00022475"/>
    </source>
</evidence>
<keyword evidence="2" id="KW-1003">Cell membrane</keyword>
<keyword evidence="6 13" id="KW-1133">Transmembrane helix</keyword>
<reference evidence="15 16" key="1">
    <citation type="journal article" date="2016" name="Nat. Commun.">
        <title>Extremotolerant tardigrade genome and improved radiotolerance of human cultured cells by tardigrade-unique protein.</title>
        <authorList>
            <person name="Hashimoto T."/>
            <person name="Horikawa D.D."/>
            <person name="Saito Y."/>
            <person name="Kuwahara H."/>
            <person name="Kozuka-Hata H."/>
            <person name="Shin-I T."/>
            <person name="Minakuchi Y."/>
            <person name="Ohishi K."/>
            <person name="Motoyama A."/>
            <person name="Aizu T."/>
            <person name="Enomoto A."/>
            <person name="Kondo K."/>
            <person name="Tanaka S."/>
            <person name="Hara Y."/>
            <person name="Koshikawa S."/>
            <person name="Sagara H."/>
            <person name="Miura T."/>
            <person name="Yokobori S."/>
            <person name="Miyagawa K."/>
            <person name="Suzuki Y."/>
            <person name="Kubo T."/>
            <person name="Oyama M."/>
            <person name="Kohara Y."/>
            <person name="Fujiyama A."/>
            <person name="Arakawa K."/>
            <person name="Katayama T."/>
            <person name="Toyoda A."/>
            <person name="Kunieda T."/>
        </authorList>
    </citation>
    <scope>NUCLEOTIDE SEQUENCE [LARGE SCALE GENOMIC DNA]</scope>
    <source>
        <strain evidence="15 16">YOKOZUNA-1</strain>
    </source>
</reference>
<dbReference type="Pfam" id="PF22850">
    <property type="entry name" value="CATSPERD-E_C"/>
    <property type="match status" value="1"/>
</dbReference>
<organism evidence="15 16">
    <name type="scientific">Ramazzottius varieornatus</name>
    <name type="common">Water bear</name>
    <name type="synonym">Tardigrade</name>
    <dbReference type="NCBI Taxonomy" id="947166"/>
    <lineage>
        <taxon>Eukaryota</taxon>
        <taxon>Metazoa</taxon>
        <taxon>Ecdysozoa</taxon>
        <taxon>Tardigrada</taxon>
        <taxon>Eutardigrada</taxon>
        <taxon>Parachela</taxon>
        <taxon>Hypsibioidea</taxon>
        <taxon>Ramazzottiidae</taxon>
        <taxon>Ramazzottius</taxon>
    </lineage>
</organism>
<keyword evidence="16" id="KW-1185">Reference proteome</keyword>
<evidence type="ECO:0000313" key="15">
    <source>
        <dbReference type="EMBL" id="GAU89462.1"/>
    </source>
</evidence>
<evidence type="ECO:0000256" key="3">
    <source>
        <dbReference type="ARBA" id="ARBA00022692"/>
    </source>
</evidence>
<dbReference type="GO" id="GO:0036128">
    <property type="term" value="C:CatSper complex"/>
    <property type="evidence" value="ECO:0007669"/>
    <property type="project" value="InterPro"/>
</dbReference>
<dbReference type="InterPro" id="IPR028751">
    <property type="entry name" value="CATSPERD/E"/>
</dbReference>
<proteinExistence type="inferred from homology"/>
<evidence type="ECO:0000259" key="14">
    <source>
        <dbReference type="Pfam" id="PF22850"/>
    </source>
</evidence>
<keyword evidence="3 13" id="KW-0812">Transmembrane</keyword>
<evidence type="ECO:0000256" key="13">
    <source>
        <dbReference type="SAM" id="Phobius"/>
    </source>
</evidence>
<comment type="subcellular location">
    <subcellularLocation>
        <location evidence="12">Cell projection</location>
        <location evidence="12">Cilium</location>
        <location evidence="12">Flagellum membrane</location>
        <topology evidence="12">Single-pass type I membrane protein</topology>
    </subcellularLocation>
</comment>
<dbReference type="OrthoDB" id="5968869at2759"/>
<dbReference type="Proteomes" id="UP000186922">
    <property type="component" value="Unassembled WGS sequence"/>
</dbReference>